<protein>
    <submittedName>
        <fullName evidence="2">Uncharacterized protein</fullName>
    </submittedName>
</protein>
<dbReference type="AlphaFoldDB" id="A0AAP0AY71"/>
<feature type="region of interest" description="Disordered" evidence="1">
    <location>
        <begin position="1"/>
        <end position="43"/>
    </location>
</feature>
<name>A0AAP0AY71_9ASPA</name>
<gene>
    <name evidence="2" type="ORF">KSP39_PZI021331</name>
</gene>
<organism evidence="2 3">
    <name type="scientific">Platanthera zijinensis</name>
    <dbReference type="NCBI Taxonomy" id="2320716"/>
    <lineage>
        <taxon>Eukaryota</taxon>
        <taxon>Viridiplantae</taxon>
        <taxon>Streptophyta</taxon>
        <taxon>Embryophyta</taxon>
        <taxon>Tracheophyta</taxon>
        <taxon>Spermatophyta</taxon>
        <taxon>Magnoliopsida</taxon>
        <taxon>Liliopsida</taxon>
        <taxon>Asparagales</taxon>
        <taxon>Orchidaceae</taxon>
        <taxon>Orchidoideae</taxon>
        <taxon>Orchideae</taxon>
        <taxon>Orchidinae</taxon>
        <taxon>Platanthera</taxon>
    </lineage>
</organism>
<feature type="compositionally biased region" description="Polar residues" evidence="1">
    <location>
        <begin position="1"/>
        <end position="20"/>
    </location>
</feature>
<comment type="caution">
    <text evidence="2">The sequence shown here is derived from an EMBL/GenBank/DDBJ whole genome shotgun (WGS) entry which is preliminary data.</text>
</comment>
<keyword evidence="3" id="KW-1185">Reference proteome</keyword>
<dbReference type="EMBL" id="JBBWWQ010000019">
    <property type="protein sequence ID" value="KAK8919028.1"/>
    <property type="molecule type" value="Genomic_DNA"/>
</dbReference>
<proteinExistence type="predicted"/>
<sequence>MATDAPQSTPRHTVATSAPVTPSGSGPSGGPSGQGGKRLLSTEMDERRSKGLCFWCDNKFTPEHRCLERRQSYTLEFVSDGIEEDDMGGDTPHIEDLTLTEEQEEEATPHVSVHTLDGTTPFKRCGSRHRTKVNQSMY</sequence>
<feature type="compositionally biased region" description="Gly residues" evidence="1">
    <location>
        <begin position="26"/>
        <end position="36"/>
    </location>
</feature>
<evidence type="ECO:0000256" key="1">
    <source>
        <dbReference type="SAM" id="MobiDB-lite"/>
    </source>
</evidence>
<dbReference type="Proteomes" id="UP001418222">
    <property type="component" value="Unassembled WGS sequence"/>
</dbReference>
<reference evidence="2 3" key="1">
    <citation type="journal article" date="2022" name="Nat. Plants">
        <title>Genomes of leafy and leafless Platanthera orchids illuminate the evolution of mycoheterotrophy.</title>
        <authorList>
            <person name="Li M.H."/>
            <person name="Liu K.W."/>
            <person name="Li Z."/>
            <person name="Lu H.C."/>
            <person name="Ye Q.L."/>
            <person name="Zhang D."/>
            <person name="Wang J.Y."/>
            <person name="Li Y.F."/>
            <person name="Zhong Z.M."/>
            <person name="Liu X."/>
            <person name="Yu X."/>
            <person name="Liu D.K."/>
            <person name="Tu X.D."/>
            <person name="Liu B."/>
            <person name="Hao Y."/>
            <person name="Liao X.Y."/>
            <person name="Jiang Y.T."/>
            <person name="Sun W.H."/>
            <person name="Chen J."/>
            <person name="Chen Y.Q."/>
            <person name="Ai Y."/>
            <person name="Zhai J.W."/>
            <person name="Wu S.S."/>
            <person name="Zhou Z."/>
            <person name="Hsiao Y.Y."/>
            <person name="Wu W.L."/>
            <person name="Chen Y.Y."/>
            <person name="Lin Y.F."/>
            <person name="Hsu J.L."/>
            <person name="Li C.Y."/>
            <person name="Wang Z.W."/>
            <person name="Zhao X."/>
            <person name="Zhong W.Y."/>
            <person name="Ma X.K."/>
            <person name="Ma L."/>
            <person name="Huang J."/>
            <person name="Chen G.Z."/>
            <person name="Huang M.Z."/>
            <person name="Huang L."/>
            <person name="Peng D.H."/>
            <person name="Luo Y.B."/>
            <person name="Zou S.Q."/>
            <person name="Chen S.P."/>
            <person name="Lan S."/>
            <person name="Tsai W.C."/>
            <person name="Van de Peer Y."/>
            <person name="Liu Z.J."/>
        </authorList>
    </citation>
    <scope>NUCLEOTIDE SEQUENCE [LARGE SCALE GENOMIC DNA]</scope>
    <source>
        <strain evidence="2">Lor287</strain>
    </source>
</reference>
<accession>A0AAP0AY71</accession>
<evidence type="ECO:0000313" key="2">
    <source>
        <dbReference type="EMBL" id="KAK8919028.1"/>
    </source>
</evidence>
<evidence type="ECO:0000313" key="3">
    <source>
        <dbReference type="Proteomes" id="UP001418222"/>
    </source>
</evidence>